<organism evidence="6 7">
    <name type="scientific">Phytophthora cactorum</name>
    <dbReference type="NCBI Taxonomy" id="29920"/>
    <lineage>
        <taxon>Eukaryota</taxon>
        <taxon>Sar</taxon>
        <taxon>Stramenopiles</taxon>
        <taxon>Oomycota</taxon>
        <taxon>Peronosporomycetes</taxon>
        <taxon>Peronosporales</taxon>
        <taxon>Peronosporaceae</taxon>
        <taxon>Phytophthora</taxon>
    </lineage>
</organism>
<protein>
    <submittedName>
        <fullName evidence="6">Uncharacterized protein</fullName>
    </submittedName>
</protein>
<dbReference type="Proteomes" id="UP000251314">
    <property type="component" value="Unassembled WGS sequence"/>
</dbReference>
<dbReference type="Proteomes" id="UP000736787">
    <property type="component" value="Unassembled WGS sequence"/>
</dbReference>
<evidence type="ECO:0000313" key="4">
    <source>
        <dbReference type="EMBL" id="KAG2987001.1"/>
    </source>
</evidence>
<dbReference type="VEuPathDB" id="FungiDB:PC110_g19152"/>
<reference evidence="6 7" key="1">
    <citation type="submission" date="2018-01" db="EMBL/GenBank/DDBJ databases">
        <title>Draft genome of the strawberry crown rot pathogen Phytophthora cactorum.</title>
        <authorList>
            <person name="Armitage A.D."/>
            <person name="Lysoe E."/>
            <person name="Nellist C.F."/>
            <person name="Harrison R.J."/>
            <person name="Brurberg M.B."/>
        </authorList>
    </citation>
    <scope>NUCLEOTIDE SEQUENCE [LARGE SCALE GENOMIC DNA]</scope>
    <source>
        <strain evidence="6 7">10300</strain>
    </source>
</reference>
<evidence type="ECO:0000313" key="6">
    <source>
        <dbReference type="EMBL" id="RAW24417.1"/>
    </source>
</evidence>
<comment type="caution">
    <text evidence="6">The sequence shown here is derived from an EMBL/GenBank/DDBJ whole genome shotgun (WGS) entry which is preliminary data.</text>
</comment>
<reference evidence="1" key="2">
    <citation type="submission" date="2018-10" db="EMBL/GenBank/DDBJ databases">
        <title>Effector identification in a new, highly contiguous assembly of the strawberry crown rot pathogen Phytophthora cactorum.</title>
        <authorList>
            <person name="Armitage A.D."/>
            <person name="Nellist C.F."/>
            <person name="Bates H."/>
            <person name="Vickerstaff R.J."/>
            <person name="Harrison R.J."/>
        </authorList>
    </citation>
    <scope>NUCLEOTIDE SEQUENCE</scope>
    <source>
        <strain evidence="1">15-7</strain>
        <strain evidence="2">4032</strain>
        <strain evidence="3">4040</strain>
        <strain evidence="4">P415</strain>
        <strain evidence="5">P421</strain>
    </source>
</reference>
<dbReference type="EMBL" id="RCML01000180">
    <property type="protein sequence ID" value="KAG2987001.1"/>
    <property type="molecule type" value="Genomic_DNA"/>
</dbReference>
<keyword evidence="7" id="KW-1185">Reference proteome</keyword>
<dbReference type="EMBL" id="RCMG01000166">
    <property type="protein sequence ID" value="KAG2861043.1"/>
    <property type="molecule type" value="Genomic_DNA"/>
</dbReference>
<dbReference type="AlphaFoldDB" id="A0A329RIK1"/>
<dbReference type="EMBL" id="RCMK01000872">
    <property type="protein sequence ID" value="KAG2909313.1"/>
    <property type="molecule type" value="Genomic_DNA"/>
</dbReference>
<name>A0A329RIK1_9STRA</name>
<sequence>MPKRVIWRDNAVDVDAVVVTLKSFDIDKIQTMACTICPEAVYKMRYRL</sequence>
<evidence type="ECO:0000313" key="3">
    <source>
        <dbReference type="EMBL" id="KAG2909313.1"/>
    </source>
</evidence>
<dbReference type="EMBL" id="MJFZ01000887">
    <property type="protein sequence ID" value="RAW24417.1"/>
    <property type="molecule type" value="Genomic_DNA"/>
</dbReference>
<evidence type="ECO:0000313" key="5">
    <source>
        <dbReference type="EMBL" id="KAG3210929.1"/>
    </source>
</evidence>
<accession>A0A329RIK1</accession>
<dbReference type="Proteomes" id="UP000697107">
    <property type="component" value="Unassembled WGS sequence"/>
</dbReference>
<dbReference type="EMBL" id="RCMI01000885">
    <property type="protein sequence ID" value="KAG2895228.1"/>
    <property type="molecule type" value="Genomic_DNA"/>
</dbReference>
<dbReference type="EMBL" id="RCMV01001020">
    <property type="protein sequence ID" value="KAG3210929.1"/>
    <property type="molecule type" value="Genomic_DNA"/>
</dbReference>
<gene>
    <name evidence="6" type="ORF">PC110_g19152</name>
    <name evidence="1" type="ORF">PC113_g7533</name>
    <name evidence="2" type="ORF">PC115_g17903</name>
    <name evidence="3" type="ORF">PC117_g19698</name>
    <name evidence="4" type="ORF">PC118_g7521</name>
    <name evidence="5" type="ORF">PC129_g18085</name>
</gene>
<dbReference type="Proteomes" id="UP000760860">
    <property type="component" value="Unassembled WGS sequence"/>
</dbReference>
<dbReference type="Proteomes" id="UP000774804">
    <property type="component" value="Unassembled WGS sequence"/>
</dbReference>
<evidence type="ECO:0000313" key="7">
    <source>
        <dbReference type="Proteomes" id="UP000251314"/>
    </source>
</evidence>
<proteinExistence type="predicted"/>
<evidence type="ECO:0000313" key="2">
    <source>
        <dbReference type="EMBL" id="KAG2895228.1"/>
    </source>
</evidence>
<evidence type="ECO:0000313" key="1">
    <source>
        <dbReference type="EMBL" id="KAG2861043.1"/>
    </source>
</evidence>
<dbReference type="Proteomes" id="UP000735874">
    <property type="component" value="Unassembled WGS sequence"/>
</dbReference>